<dbReference type="Gene3D" id="3.40.50.620">
    <property type="entry name" value="HUPs"/>
    <property type="match status" value="1"/>
</dbReference>
<evidence type="ECO:0000256" key="1">
    <source>
        <dbReference type="ARBA" id="ARBA00022490"/>
    </source>
</evidence>
<dbReference type="InterPro" id="IPR020058">
    <property type="entry name" value="Glu/Gln-tRNA-synth_Ib_cat-dom"/>
</dbReference>
<evidence type="ECO:0000256" key="6">
    <source>
        <dbReference type="ARBA" id="ARBA00023146"/>
    </source>
</evidence>
<keyword evidence="1" id="KW-0963">Cytoplasm</keyword>
<keyword evidence="5" id="KW-0648">Protein biosynthesis</keyword>
<dbReference type="PANTHER" id="PTHR43097:SF5">
    <property type="entry name" value="GLUTAMATE--TRNA LIGASE"/>
    <property type="match status" value="1"/>
</dbReference>
<dbReference type="EMBL" id="MN740327">
    <property type="protein sequence ID" value="QHU00354.1"/>
    <property type="molecule type" value="Genomic_DNA"/>
</dbReference>
<keyword evidence="3" id="KW-0547">Nucleotide-binding</keyword>
<evidence type="ECO:0000256" key="2">
    <source>
        <dbReference type="ARBA" id="ARBA00022598"/>
    </source>
</evidence>
<name>A0A6C0J9Q6_9ZZZZ</name>
<reference evidence="8" key="1">
    <citation type="journal article" date="2020" name="Nature">
        <title>Giant virus diversity and host interactions through global metagenomics.</title>
        <authorList>
            <person name="Schulz F."/>
            <person name="Roux S."/>
            <person name="Paez-Espino D."/>
            <person name="Jungbluth S."/>
            <person name="Walsh D.A."/>
            <person name="Denef V.J."/>
            <person name="McMahon K.D."/>
            <person name="Konstantinidis K.T."/>
            <person name="Eloe-Fadrosh E.A."/>
            <person name="Kyrpides N.C."/>
            <person name="Woyke T."/>
        </authorList>
    </citation>
    <scope>NUCLEOTIDE SEQUENCE</scope>
    <source>
        <strain evidence="8">GVMAG-M-3300025860-20</strain>
    </source>
</reference>
<dbReference type="PANTHER" id="PTHR43097">
    <property type="entry name" value="GLUTAMINE-TRNA LIGASE"/>
    <property type="match status" value="1"/>
</dbReference>
<proteinExistence type="predicted"/>
<keyword evidence="2" id="KW-0436">Ligase</keyword>
<organism evidence="8">
    <name type="scientific">viral metagenome</name>
    <dbReference type="NCBI Taxonomy" id="1070528"/>
    <lineage>
        <taxon>unclassified sequences</taxon>
        <taxon>metagenomes</taxon>
        <taxon>organismal metagenomes</taxon>
    </lineage>
</organism>
<dbReference type="SUPFAM" id="SSF52374">
    <property type="entry name" value="Nucleotidylyl transferase"/>
    <property type="match status" value="1"/>
</dbReference>
<evidence type="ECO:0000256" key="5">
    <source>
        <dbReference type="ARBA" id="ARBA00022917"/>
    </source>
</evidence>
<keyword evidence="4" id="KW-0067">ATP-binding</keyword>
<dbReference type="InterPro" id="IPR011035">
    <property type="entry name" value="Ribosomal_bL25/Gln-tRNA_synth"/>
</dbReference>
<keyword evidence="6" id="KW-0030">Aminoacyl-tRNA synthetase</keyword>
<dbReference type="GO" id="GO:0004819">
    <property type="term" value="F:glutamine-tRNA ligase activity"/>
    <property type="evidence" value="ECO:0007669"/>
    <property type="project" value="TreeGrafter"/>
</dbReference>
<dbReference type="GO" id="GO:0005524">
    <property type="term" value="F:ATP binding"/>
    <property type="evidence" value="ECO:0007669"/>
    <property type="project" value="UniProtKB-KW"/>
</dbReference>
<dbReference type="InterPro" id="IPR014729">
    <property type="entry name" value="Rossmann-like_a/b/a_fold"/>
</dbReference>
<feature type="domain" description="Glutamyl/glutaminyl-tRNA synthetase class Ib catalytic" evidence="7">
    <location>
        <begin position="24"/>
        <end position="104"/>
    </location>
</feature>
<dbReference type="GO" id="GO:0006425">
    <property type="term" value="P:glutaminyl-tRNA aminoacylation"/>
    <property type="evidence" value="ECO:0007669"/>
    <property type="project" value="TreeGrafter"/>
</dbReference>
<dbReference type="Pfam" id="PF00749">
    <property type="entry name" value="tRNA-synt_1c"/>
    <property type="match status" value="1"/>
</dbReference>
<evidence type="ECO:0000256" key="4">
    <source>
        <dbReference type="ARBA" id="ARBA00022840"/>
    </source>
</evidence>
<dbReference type="AlphaFoldDB" id="A0A6C0J9Q6"/>
<protein>
    <recommendedName>
        <fullName evidence="7">Glutamyl/glutaminyl-tRNA synthetase class Ib catalytic domain-containing protein</fullName>
    </recommendedName>
</protein>
<evidence type="ECO:0000259" key="7">
    <source>
        <dbReference type="Pfam" id="PF00749"/>
    </source>
</evidence>
<evidence type="ECO:0000256" key="3">
    <source>
        <dbReference type="ARBA" id="ARBA00022741"/>
    </source>
</evidence>
<dbReference type="SUPFAM" id="SSF50715">
    <property type="entry name" value="Ribosomal protein L25-like"/>
    <property type="match status" value="1"/>
</dbReference>
<evidence type="ECO:0000313" key="8">
    <source>
        <dbReference type="EMBL" id="QHU00354.1"/>
    </source>
</evidence>
<accession>A0A6C0J9Q6</accession>
<dbReference type="GO" id="GO:0005829">
    <property type="term" value="C:cytosol"/>
    <property type="evidence" value="ECO:0007669"/>
    <property type="project" value="TreeGrafter"/>
</dbReference>
<dbReference type="InterPro" id="IPR050132">
    <property type="entry name" value="Gln/Glu-tRNA_Ligase"/>
</dbReference>
<sequence length="452" mass="53004">MINHLIYPMYNGKVTRIYYKNLFFHTGHIKTMLDNERFAKKHNGICYAIVDDRQDNGIKHIKDDFDYIGLKHIKVISVNAYYKDIMDYTRTLIKKGDIYLCRCNIVEYDPSVIMNYIKKPTQHFQLRLKCSLSDNDPSIGYTYEDKGKLRLTLIFDYIIKILDKLLGVTDIIITSSIDTCDVKDENIATFFDSTINHHRLDTYTIENFKYSKRGWNAIEEANPYLLTFKGLCARHIPSIVLKAFYMHACQMGKVNIKYLSTLLNTYLYMNSKKVYGIINPVKVIIDNWRDKQTEYICTSIRGVTEYHPMCGTFYVSNSDIGMDRLVNVGRHIYLNSNLNLLCTEIQHSEHCTPIIHTTDITNINTNTKYNRSINWISSSWDSDPCKVRFYLYNWFYTGYNELLKPDIIDGYIDHNVFSDVEQIYYIQGQGYFVYDRNLSVSNGIPTFLRICK</sequence>